<keyword evidence="5 13" id="KW-0349">Heme</keyword>
<dbReference type="PRINTS" id="PR00385">
    <property type="entry name" value="P450"/>
</dbReference>
<evidence type="ECO:0000256" key="5">
    <source>
        <dbReference type="ARBA" id="ARBA00022617"/>
    </source>
</evidence>
<keyword evidence="6 14" id="KW-0812">Transmembrane</keyword>
<comment type="subcellular location">
    <subcellularLocation>
        <location evidence="2">Membrane</location>
    </subcellularLocation>
</comment>
<dbReference type="OrthoDB" id="1470350at2759"/>
<feature type="transmembrane region" description="Helical" evidence="14">
    <location>
        <begin position="6"/>
        <end position="23"/>
    </location>
</feature>
<dbReference type="GO" id="GO:0016705">
    <property type="term" value="F:oxidoreductase activity, acting on paired donors, with incorporation or reduction of molecular oxygen"/>
    <property type="evidence" value="ECO:0007669"/>
    <property type="project" value="InterPro"/>
</dbReference>
<keyword evidence="7 13" id="KW-0479">Metal-binding</keyword>
<dbReference type="OMA" id="NFRLEPM"/>
<comment type="similarity">
    <text evidence="4">Belongs to the cytochrome P450 family.</text>
</comment>
<evidence type="ECO:0000313" key="16">
    <source>
        <dbReference type="Proteomes" id="UP000219338"/>
    </source>
</evidence>
<dbReference type="STRING" id="47428.A0A284QX24"/>
<evidence type="ECO:0008006" key="17">
    <source>
        <dbReference type="Google" id="ProtNLM"/>
    </source>
</evidence>
<dbReference type="InterPro" id="IPR036396">
    <property type="entry name" value="Cyt_P450_sf"/>
</dbReference>
<accession>A0A284QX24</accession>
<dbReference type="Gene3D" id="1.10.630.10">
    <property type="entry name" value="Cytochrome P450"/>
    <property type="match status" value="1"/>
</dbReference>
<evidence type="ECO:0000256" key="12">
    <source>
        <dbReference type="ARBA" id="ARBA00023136"/>
    </source>
</evidence>
<dbReference type="SUPFAM" id="SSF48264">
    <property type="entry name" value="Cytochrome P450"/>
    <property type="match status" value="1"/>
</dbReference>
<dbReference type="InterPro" id="IPR001128">
    <property type="entry name" value="Cyt_P450"/>
</dbReference>
<evidence type="ECO:0000256" key="1">
    <source>
        <dbReference type="ARBA" id="ARBA00001971"/>
    </source>
</evidence>
<dbReference type="GO" id="GO:0004497">
    <property type="term" value="F:monooxygenase activity"/>
    <property type="evidence" value="ECO:0007669"/>
    <property type="project" value="UniProtKB-KW"/>
</dbReference>
<comment type="cofactor">
    <cofactor evidence="1 13">
        <name>heme</name>
        <dbReference type="ChEBI" id="CHEBI:30413"/>
    </cofactor>
</comment>
<organism evidence="15 16">
    <name type="scientific">Armillaria ostoyae</name>
    <name type="common">Armillaria root rot fungus</name>
    <dbReference type="NCBI Taxonomy" id="47428"/>
    <lineage>
        <taxon>Eukaryota</taxon>
        <taxon>Fungi</taxon>
        <taxon>Dikarya</taxon>
        <taxon>Basidiomycota</taxon>
        <taxon>Agaricomycotina</taxon>
        <taxon>Agaricomycetes</taxon>
        <taxon>Agaricomycetidae</taxon>
        <taxon>Agaricales</taxon>
        <taxon>Marasmiineae</taxon>
        <taxon>Physalacriaceae</taxon>
        <taxon>Armillaria</taxon>
    </lineage>
</organism>
<dbReference type="GO" id="GO:0005506">
    <property type="term" value="F:iron ion binding"/>
    <property type="evidence" value="ECO:0007669"/>
    <property type="project" value="InterPro"/>
</dbReference>
<sequence>MAPSYQISATDICLFLVAVFLIYKVSTNRKSIATELRGPPSRSWLFGLANVIRNSEDVGLLYEQWSAEYGSVYTISGFLGQQKLVLCDPKAVAHFYSREAVVYVKTPIIRRIIEIMVYSERIWYGWKETYIEGNLSLSRIATGNAAIRDLTHVFYDSAHRTSSAWDAILEASDGTSTIDVQNWYVVPGDNNDRLTPISKDESHLVRQSFKHIALNGSSNYPPRMDSIGIAGFSHDFGAIDGKPQIFDSLDLSSGAVFFAFTVIVGSVFPAVLRLPSKRKGSLAAMNRVFTSIADQLLAKAKEHGNEEDKSVLGLLLKSETDGADIHMSREEIIAQNLLLLAGYETTSISLTWALIEMCKNVDIQNKLRTELVQFGNTDPTWEQLNSSLPYLDAVVHEALRTHPPVSETTRVAAEDDILPLTTPVVTRSGETIDSIFVAKGTLLTTPIRTLNRSEEIWGPDAKEFKPERWLEDNAPRAKEIKGHRHLLTFVNGPRTCLGKTFALTEFKAALFVIVKNFAFEFPGGRDTVISKHSGSVLPRPKVAGEEGARVPLRVRRV</sequence>
<feature type="transmembrane region" description="Helical" evidence="14">
    <location>
        <begin position="251"/>
        <end position="272"/>
    </location>
</feature>
<gene>
    <name evidence="15" type="ORF">ARMOST_04325</name>
</gene>
<keyword evidence="10 13" id="KW-0408">Iron</keyword>
<evidence type="ECO:0000256" key="7">
    <source>
        <dbReference type="ARBA" id="ARBA00022723"/>
    </source>
</evidence>
<evidence type="ECO:0000313" key="15">
    <source>
        <dbReference type="EMBL" id="SJL01011.1"/>
    </source>
</evidence>
<evidence type="ECO:0000256" key="11">
    <source>
        <dbReference type="ARBA" id="ARBA00023033"/>
    </source>
</evidence>
<keyword evidence="11" id="KW-0503">Monooxygenase</keyword>
<dbReference type="GO" id="GO:0020037">
    <property type="term" value="F:heme binding"/>
    <property type="evidence" value="ECO:0007669"/>
    <property type="project" value="InterPro"/>
</dbReference>
<dbReference type="PANTHER" id="PTHR24305:SF166">
    <property type="entry name" value="CYTOCHROME P450 12A4, MITOCHONDRIAL-RELATED"/>
    <property type="match status" value="1"/>
</dbReference>
<evidence type="ECO:0000256" key="10">
    <source>
        <dbReference type="ARBA" id="ARBA00023004"/>
    </source>
</evidence>
<evidence type="ECO:0000256" key="8">
    <source>
        <dbReference type="ARBA" id="ARBA00022989"/>
    </source>
</evidence>
<keyword evidence="8 14" id="KW-1133">Transmembrane helix</keyword>
<name>A0A284QX24_ARMOS</name>
<proteinExistence type="inferred from homology"/>
<keyword evidence="16" id="KW-1185">Reference proteome</keyword>
<feature type="binding site" description="axial binding residue" evidence="13">
    <location>
        <position position="496"/>
    </location>
    <ligand>
        <name>heme</name>
        <dbReference type="ChEBI" id="CHEBI:30413"/>
    </ligand>
    <ligandPart>
        <name>Fe</name>
        <dbReference type="ChEBI" id="CHEBI:18248"/>
    </ligandPart>
</feature>
<dbReference type="InterPro" id="IPR002403">
    <property type="entry name" value="Cyt_P450_E_grp-IV"/>
</dbReference>
<evidence type="ECO:0000256" key="13">
    <source>
        <dbReference type="PIRSR" id="PIRSR602403-1"/>
    </source>
</evidence>
<dbReference type="GO" id="GO:0016020">
    <property type="term" value="C:membrane"/>
    <property type="evidence" value="ECO:0007669"/>
    <property type="project" value="UniProtKB-SubCell"/>
</dbReference>
<dbReference type="PANTHER" id="PTHR24305">
    <property type="entry name" value="CYTOCHROME P450"/>
    <property type="match status" value="1"/>
</dbReference>
<evidence type="ECO:0000256" key="14">
    <source>
        <dbReference type="SAM" id="Phobius"/>
    </source>
</evidence>
<dbReference type="EMBL" id="FUEG01000003">
    <property type="protein sequence ID" value="SJL01011.1"/>
    <property type="molecule type" value="Genomic_DNA"/>
</dbReference>
<evidence type="ECO:0000256" key="3">
    <source>
        <dbReference type="ARBA" id="ARBA00004721"/>
    </source>
</evidence>
<evidence type="ECO:0000256" key="9">
    <source>
        <dbReference type="ARBA" id="ARBA00023002"/>
    </source>
</evidence>
<evidence type="ECO:0000256" key="6">
    <source>
        <dbReference type="ARBA" id="ARBA00022692"/>
    </source>
</evidence>
<dbReference type="AlphaFoldDB" id="A0A284QX24"/>
<keyword evidence="12 14" id="KW-0472">Membrane</keyword>
<dbReference type="Pfam" id="PF00067">
    <property type="entry name" value="p450"/>
    <property type="match status" value="1"/>
</dbReference>
<evidence type="ECO:0000256" key="4">
    <source>
        <dbReference type="ARBA" id="ARBA00010617"/>
    </source>
</evidence>
<keyword evidence="9" id="KW-0560">Oxidoreductase</keyword>
<dbReference type="InterPro" id="IPR050121">
    <property type="entry name" value="Cytochrome_P450_monoxygenase"/>
</dbReference>
<evidence type="ECO:0000256" key="2">
    <source>
        <dbReference type="ARBA" id="ARBA00004370"/>
    </source>
</evidence>
<reference evidence="16" key="1">
    <citation type="journal article" date="2017" name="Nat. Ecol. Evol.">
        <title>Genome expansion and lineage-specific genetic innovations in the forest pathogenic fungi Armillaria.</title>
        <authorList>
            <person name="Sipos G."/>
            <person name="Prasanna A.N."/>
            <person name="Walter M.C."/>
            <person name="O'Connor E."/>
            <person name="Balint B."/>
            <person name="Krizsan K."/>
            <person name="Kiss B."/>
            <person name="Hess J."/>
            <person name="Varga T."/>
            <person name="Slot J."/>
            <person name="Riley R."/>
            <person name="Boka B."/>
            <person name="Rigling D."/>
            <person name="Barry K."/>
            <person name="Lee J."/>
            <person name="Mihaltcheva S."/>
            <person name="LaButti K."/>
            <person name="Lipzen A."/>
            <person name="Waldron R."/>
            <person name="Moloney N.M."/>
            <person name="Sperisen C."/>
            <person name="Kredics L."/>
            <person name="Vagvoelgyi C."/>
            <person name="Patrignani A."/>
            <person name="Fitzpatrick D."/>
            <person name="Nagy I."/>
            <person name="Doyle S."/>
            <person name="Anderson J.B."/>
            <person name="Grigoriev I.V."/>
            <person name="Gueldener U."/>
            <person name="Muensterkoetter M."/>
            <person name="Nagy L.G."/>
        </authorList>
    </citation>
    <scope>NUCLEOTIDE SEQUENCE [LARGE SCALE GENOMIC DNA]</scope>
    <source>
        <strain evidence="16">C18/9</strain>
    </source>
</reference>
<protein>
    <recommendedName>
        <fullName evidence="17">Cytochrome P450</fullName>
    </recommendedName>
</protein>
<comment type="pathway">
    <text evidence="3">Secondary metabolite biosynthesis; terpenoid biosynthesis.</text>
</comment>
<dbReference type="Proteomes" id="UP000219338">
    <property type="component" value="Unassembled WGS sequence"/>
</dbReference>
<dbReference type="PRINTS" id="PR00465">
    <property type="entry name" value="EP450IV"/>
</dbReference>